<proteinExistence type="predicted"/>
<dbReference type="EMBL" id="JAHWXP010000003">
    <property type="protein sequence ID" value="MBY8337467.1"/>
    <property type="molecule type" value="Genomic_DNA"/>
</dbReference>
<keyword evidence="2" id="KW-0808">Transferase</keyword>
<dbReference type="GO" id="GO:0008168">
    <property type="term" value="F:methyltransferase activity"/>
    <property type="evidence" value="ECO:0007669"/>
    <property type="project" value="UniProtKB-KW"/>
</dbReference>
<evidence type="ECO:0000259" key="1">
    <source>
        <dbReference type="Pfam" id="PF08241"/>
    </source>
</evidence>
<dbReference type="Gene3D" id="3.40.50.150">
    <property type="entry name" value="Vaccinia Virus protein VP39"/>
    <property type="match status" value="1"/>
</dbReference>
<reference evidence="2 3" key="1">
    <citation type="submission" date="2021-07" db="EMBL/GenBank/DDBJ databases">
        <title>Alteriqipengyuania abyssalis NZ-12B nov, sp.nov isolated from deep sea sponge in pacific ocean.</title>
        <authorList>
            <person name="Tareen S."/>
            <person name="Wink J."/>
        </authorList>
    </citation>
    <scope>NUCLEOTIDE SEQUENCE [LARGE SCALE GENOMIC DNA]</scope>
    <source>
        <strain evidence="2 3">NZ-12B</strain>
    </source>
</reference>
<dbReference type="Proteomes" id="UP000759298">
    <property type="component" value="Unassembled WGS sequence"/>
</dbReference>
<accession>A0ABS7PFJ8</accession>
<dbReference type="CDD" id="cd02440">
    <property type="entry name" value="AdoMet_MTases"/>
    <property type="match status" value="1"/>
</dbReference>
<name>A0ABS7PFJ8_9SPHN</name>
<keyword evidence="3" id="KW-1185">Reference proteome</keyword>
<gene>
    <name evidence="2" type="ORF">KYN89_10420</name>
</gene>
<evidence type="ECO:0000313" key="3">
    <source>
        <dbReference type="Proteomes" id="UP000759298"/>
    </source>
</evidence>
<evidence type="ECO:0000313" key="2">
    <source>
        <dbReference type="EMBL" id="MBY8337467.1"/>
    </source>
</evidence>
<dbReference type="RefSeq" id="WP_222825028.1">
    <property type="nucleotide sequence ID" value="NZ_JAHWXP010000003.1"/>
</dbReference>
<comment type="caution">
    <text evidence="2">The sequence shown here is derived from an EMBL/GenBank/DDBJ whole genome shotgun (WGS) entry which is preliminary data.</text>
</comment>
<organism evidence="2 3">
    <name type="scientific">Alteriqipengyuania abyssalis</name>
    <dbReference type="NCBI Taxonomy" id="2860200"/>
    <lineage>
        <taxon>Bacteria</taxon>
        <taxon>Pseudomonadati</taxon>
        <taxon>Pseudomonadota</taxon>
        <taxon>Alphaproteobacteria</taxon>
        <taxon>Sphingomonadales</taxon>
        <taxon>Erythrobacteraceae</taxon>
        <taxon>Alteriqipengyuania</taxon>
    </lineage>
</organism>
<dbReference type="InterPro" id="IPR029063">
    <property type="entry name" value="SAM-dependent_MTases_sf"/>
</dbReference>
<dbReference type="Pfam" id="PF08241">
    <property type="entry name" value="Methyltransf_11"/>
    <property type="match status" value="1"/>
</dbReference>
<dbReference type="GO" id="GO:0032259">
    <property type="term" value="P:methylation"/>
    <property type="evidence" value="ECO:0007669"/>
    <property type="project" value="UniProtKB-KW"/>
</dbReference>
<dbReference type="InterPro" id="IPR013216">
    <property type="entry name" value="Methyltransf_11"/>
</dbReference>
<dbReference type="SUPFAM" id="SSF53335">
    <property type="entry name" value="S-adenosyl-L-methionine-dependent methyltransferases"/>
    <property type="match status" value="1"/>
</dbReference>
<sequence>MGQTTTDHAWSEFWAQQGPHGSTGCLPARWQSVFATLERTWRTFASRLPQGASVLDLATGDARVLHWIGTTRPDTVLTGIDLAPQLPQPPPGVDLRPATAMEDLPFPDASFDAIVSQFGVEYGDTPQVAQEIARVASDDAAVGMVIHRGDGAILSHNLARAEQIRWVVDEMGLMAKTKAALNDEQPPWPDATAMVAAIVEQGRAKHGDRSAAWEIPEAVRRSLLMGAQAGDTVAGLAALLDRIEAQARNELARIASLEAACATADARDSFFGAFAAAGLAVSETDELSDAAGRVFAEMIALRRA</sequence>
<protein>
    <submittedName>
        <fullName evidence="2">Class I SAM-dependent methyltransferase</fullName>
    </submittedName>
</protein>
<feature type="domain" description="Methyltransferase type 11" evidence="1">
    <location>
        <begin position="55"/>
        <end position="137"/>
    </location>
</feature>
<keyword evidence="2" id="KW-0489">Methyltransferase</keyword>